<evidence type="ECO:0000256" key="1">
    <source>
        <dbReference type="ARBA" id="ARBA00023098"/>
    </source>
</evidence>
<dbReference type="PANTHER" id="PTHR46082">
    <property type="entry name" value="ATP/GTP-BINDING PROTEIN-RELATED"/>
    <property type="match status" value="1"/>
</dbReference>
<dbReference type="CDD" id="cd07216">
    <property type="entry name" value="Pat17_PNPLA8_PNPLA9_like3"/>
    <property type="match status" value="1"/>
</dbReference>
<feature type="short sequence motif" description="GXSXG" evidence="2">
    <location>
        <begin position="56"/>
        <end position="60"/>
    </location>
</feature>
<dbReference type="Proteomes" id="UP000799778">
    <property type="component" value="Unassembled WGS sequence"/>
</dbReference>
<dbReference type="SUPFAM" id="SSF52540">
    <property type="entry name" value="P-loop containing nucleoside triphosphate hydrolases"/>
    <property type="match status" value="1"/>
</dbReference>
<dbReference type="GeneID" id="54291442"/>
<reference evidence="4" key="1">
    <citation type="journal article" date="2020" name="Stud. Mycol.">
        <title>101 Dothideomycetes genomes: a test case for predicting lifestyles and emergence of pathogens.</title>
        <authorList>
            <person name="Haridas S."/>
            <person name="Albert R."/>
            <person name="Binder M."/>
            <person name="Bloem J."/>
            <person name="Labutti K."/>
            <person name="Salamov A."/>
            <person name="Andreopoulos B."/>
            <person name="Baker S."/>
            <person name="Barry K."/>
            <person name="Bills G."/>
            <person name="Bluhm B."/>
            <person name="Cannon C."/>
            <person name="Castanera R."/>
            <person name="Culley D."/>
            <person name="Daum C."/>
            <person name="Ezra D."/>
            <person name="Gonzalez J."/>
            <person name="Henrissat B."/>
            <person name="Kuo A."/>
            <person name="Liang C."/>
            <person name="Lipzen A."/>
            <person name="Lutzoni F."/>
            <person name="Magnuson J."/>
            <person name="Mondo S."/>
            <person name="Nolan M."/>
            <person name="Ohm R."/>
            <person name="Pangilinan J."/>
            <person name="Park H.-J."/>
            <person name="Ramirez L."/>
            <person name="Alfaro M."/>
            <person name="Sun H."/>
            <person name="Tritt A."/>
            <person name="Yoshinaga Y."/>
            <person name="Zwiers L.-H."/>
            <person name="Turgeon B."/>
            <person name="Goodwin S."/>
            <person name="Spatafora J."/>
            <person name="Crous P."/>
            <person name="Grigoriev I."/>
        </authorList>
    </citation>
    <scope>NUCLEOTIDE SEQUENCE</scope>
    <source>
        <strain evidence="4">CBS 175.79</strain>
    </source>
</reference>
<evidence type="ECO:0000313" key="4">
    <source>
        <dbReference type="EMBL" id="KAF2014032.1"/>
    </source>
</evidence>
<dbReference type="GO" id="GO:0016042">
    <property type="term" value="P:lipid catabolic process"/>
    <property type="evidence" value="ECO:0007669"/>
    <property type="project" value="UniProtKB-UniRule"/>
</dbReference>
<dbReference type="PANTHER" id="PTHR46082:SF6">
    <property type="entry name" value="AAA+ ATPASE DOMAIN-CONTAINING PROTEIN-RELATED"/>
    <property type="match status" value="1"/>
</dbReference>
<dbReference type="SUPFAM" id="SSF48452">
    <property type="entry name" value="TPR-like"/>
    <property type="match status" value="1"/>
</dbReference>
<name>A0A6A5XLK0_9PLEO</name>
<feature type="domain" description="PNPLA" evidence="3">
    <location>
        <begin position="12"/>
        <end position="221"/>
    </location>
</feature>
<dbReference type="Gene3D" id="3.40.50.300">
    <property type="entry name" value="P-loop containing nucleotide triphosphate hydrolases"/>
    <property type="match status" value="1"/>
</dbReference>
<dbReference type="InterPro" id="IPR002182">
    <property type="entry name" value="NB-ARC"/>
</dbReference>
<feature type="short sequence motif" description="DGA/G" evidence="2">
    <location>
        <begin position="208"/>
        <end position="210"/>
    </location>
</feature>
<evidence type="ECO:0000313" key="5">
    <source>
        <dbReference type="Proteomes" id="UP000799778"/>
    </source>
</evidence>
<keyword evidence="2" id="KW-0442">Lipid degradation</keyword>
<sequence>MAQASCEPVNLLSLDGGGIRGVSELLILDEIMRRIKIDQRLSETPRPCDYFDLIGGTSTGGLIALMLGRLRMTTDEALRTYNSLSEEIFSKENKKTKFQDGSFKATTLQVKVQEIVEDQALKGLILDPPLMIDPSFERDPSKKGKAFVCAVPANNMEHPRLFRTYPVRKNESPNCQIWEAARATTAAPTIFKRIAIGEEGHAKEEFIDGGLGHNNPVNLVLREAKEIFGDKRPVRCLLSIGTGHPGINGLAKPNAFQRFLPTGLIEVVKRIALSCEDTHIKLKNNFQAPGIYFRLNVARGAEDISLEEWEKIPLLTTHTKSYIEDVNEDIDKVVAAMCQQTGPTWTPGKAYCVPQKPSVSKVPGLVPFERNLQFVGRRSHLDQLENSLFGKRSPPKTAIYGLGGMGKTQIALELVYRTMETHTDCSVFWIQATNVETIQQAFTNICLELELFELKVNPDEAQGLLQHHLSQERAGKWLLIVDNIDDMNIWKTVLRDNLPRSRTGCIVCTTRNRKVAIEISASNVIEVNEMDEETAMELLRKLLPNLDLAELRKDVQHFLEQLTFMPLAIVQAAAYIKKNGTTLSKYSSLMNEQEQETIKLLSEGFQDDSRYHDINNDSNPVATTWLISFDEIQRLDPLAANYLSFISCLAQKNIPESFFPLEGSLTEQENAIGTLNAYSFISRRADRVFDVHRLVQLAMRIWLRRENKWQHWVGLTLQRLLCFLPLKGGHQGKEVWAAYLPHAIHVVGLTELSDTTNRISLLERIAFCEACLWNHSSSEWAYRQLLDQRLQLDADMDLPTLIIKRKLGFSLRCQGNYNEAEYQIQGALAGFRKKLGPKHLATLRCLSDLGSVLLEQKRYGEAEELSRKALKAQVKLLRPEHPDIFASVFILVQILERQGKYEDAEAMGRRALRGFMETLGPNDESTLHTARLLAIVLERQCKYEEAARIIREVKLGLDGVLGPEDSAALINAGILGPLLPHQSKYEEAIDIGRRALKKLKMVLGPEQVDTLQSADDLEFKLSRQDKERKIGAIH</sequence>
<dbReference type="GO" id="GO:0016787">
    <property type="term" value="F:hydrolase activity"/>
    <property type="evidence" value="ECO:0007669"/>
    <property type="project" value="UniProtKB-UniRule"/>
</dbReference>
<evidence type="ECO:0000259" key="3">
    <source>
        <dbReference type="PROSITE" id="PS51635"/>
    </source>
</evidence>
<dbReference type="RefSeq" id="XP_033382371.1">
    <property type="nucleotide sequence ID" value="XM_033534045.1"/>
</dbReference>
<dbReference type="InterPro" id="IPR016035">
    <property type="entry name" value="Acyl_Trfase/lysoPLipase"/>
</dbReference>
<dbReference type="Pfam" id="PF00931">
    <property type="entry name" value="NB-ARC"/>
    <property type="match status" value="1"/>
</dbReference>
<organism evidence="4 5">
    <name type="scientific">Aaosphaeria arxii CBS 175.79</name>
    <dbReference type="NCBI Taxonomy" id="1450172"/>
    <lineage>
        <taxon>Eukaryota</taxon>
        <taxon>Fungi</taxon>
        <taxon>Dikarya</taxon>
        <taxon>Ascomycota</taxon>
        <taxon>Pezizomycotina</taxon>
        <taxon>Dothideomycetes</taxon>
        <taxon>Pleosporomycetidae</taxon>
        <taxon>Pleosporales</taxon>
        <taxon>Pleosporales incertae sedis</taxon>
        <taxon>Aaosphaeria</taxon>
    </lineage>
</organism>
<dbReference type="Gene3D" id="3.40.1090.10">
    <property type="entry name" value="Cytosolic phospholipase A2 catalytic domain"/>
    <property type="match status" value="1"/>
</dbReference>
<protein>
    <submittedName>
        <fullName evidence="4">FabD/lysophospholipase-like protein</fullName>
    </submittedName>
</protein>
<dbReference type="Pfam" id="PF13424">
    <property type="entry name" value="TPR_12"/>
    <property type="match status" value="2"/>
</dbReference>
<dbReference type="InterPro" id="IPR027417">
    <property type="entry name" value="P-loop_NTPase"/>
</dbReference>
<feature type="short sequence motif" description="GXGXXG" evidence="2">
    <location>
        <begin position="16"/>
        <end position="21"/>
    </location>
</feature>
<dbReference type="PROSITE" id="PS51635">
    <property type="entry name" value="PNPLA"/>
    <property type="match status" value="1"/>
</dbReference>
<dbReference type="OrthoDB" id="1658288at2759"/>
<evidence type="ECO:0000256" key="2">
    <source>
        <dbReference type="PROSITE-ProRule" id="PRU01161"/>
    </source>
</evidence>
<dbReference type="EMBL" id="ML978071">
    <property type="protein sequence ID" value="KAF2014032.1"/>
    <property type="molecule type" value="Genomic_DNA"/>
</dbReference>
<dbReference type="SUPFAM" id="SSF52151">
    <property type="entry name" value="FabD/lysophospholipase-like"/>
    <property type="match status" value="1"/>
</dbReference>
<keyword evidence="2" id="KW-0378">Hydrolase</keyword>
<feature type="active site" description="Nucleophile" evidence="2">
    <location>
        <position position="58"/>
    </location>
</feature>
<dbReference type="InterPro" id="IPR011990">
    <property type="entry name" value="TPR-like_helical_dom_sf"/>
</dbReference>
<dbReference type="GO" id="GO:0043531">
    <property type="term" value="F:ADP binding"/>
    <property type="evidence" value="ECO:0007669"/>
    <property type="project" value="InterPro"/>
</dbReference>
<feature type="active site" description="Proton acceptor" evidence="2">
    <location>
        <position position="208"/>
    </location>
</feature>
<accession>A0A6A5XLK0</accession>
<dbReference type="AlphaFoldDB" id="A0A6A5XLK0"/>
<gene>
    <name evidence="4" type="ORF">BU24DRAFT_494387</name>
</gene>
<keyword evidence="5" id="KW-1185">Reference proteome</keyword>
<dbReference type="Pfam" id="PF01734">
    <property type="entry name" value="Patatin"/>
    <property type="match status" value="1"/>
</dbReference>
<dbReference type="InterPro" id="IPR053137">
    <property type="entry name" value="NLR-like"/>
</dbReference>
<dbReference type="GO" id="GO:0046486">
    <property type="term" value="P:glycerolipid metabolic process"/>
    <property type="evidence" value="ECO:0007669"/>
    <property type="project" value="UniProtKB-ARBA"/>
</dbReference>
<dbReference type="Gene3D" id="1.25.40.10">
    <property type="entry name" value="Tetratricopeptide repeat domain"/>
    <property type="match status" value="1"/>
</dbReference>
<proteinExistence type="predicted"/>
<keyword evidence="1 2" id="KW-0443">Lipid metabolism</keyword>
<dbReference type="InterPro" id="IPR002641">
    <property type="entry name" value="PNPLA_dom"/>
</dbReference>